<dbReference type="Proteomes" id="UP000284375">
    <property type="component" value="Unassembled WGS sequence"/>
</dbReference>
<dbReference type="GO" id="GO:0016559">
    <property type="term" value="P:peroxisome fission"/>
    <property type="evidence" value="ECO:0007669"/>
    <property type="project" value="TreeGrafter"/>
</dbReference>
<reference evidence="5 6" key="1">
    <citation type="submission" date="2015-09" db="EMBL/GenBank/DDBJ databases">
        <title>Host preference determinants of Valsa canker pathogens revealed by comparative genomics.</title>
        <authorList>
            <person name="Yin Z."/>
            <person name="Huang L."/>
        </authorList>
    </citation>
    <scope>NUCLEOTIDE SEQUENCE [LARGE SCALE GENOMIC DNA]</scope>
    <source>
        <strain evidence="5 6">YSFL</strain>
    </source>
</reference>
<dbReference type="STRING" id="252740.A0A423VNQ7"/>
<dbReference type="OrthoDB" id="415706at2759"/>
<feature type="domain" description="GED" evidence="3">
    <location>
        <begin position="621"/>
        <end position="712"/>
    </location>
</feature>
<dbReference type="GO" id="GO:0005874">
    <property type="term" value="C:microtubule"/>
    <property type="evidence" value="ECO:0007669"/>
    <property type="project" value="TreeGrafter"/>
</dbReference>
<dbReference type="Pfam" id="PF00350">
    <property type="entry name" value="Dynamin_N"/>
    <property type="match status" value="1"/>
</dbReference>
<gene>
    <name evidence="5" type="ORF">VSDG_06585</name>
</gene>
<dbReference type="GO" id="GO:0006897">
    <property type="term" value="P:endocytosis"/>
    <property type="evidence" value="ECO:0007669"/>
    <property type="project" value="TreeGrafter"/>
</dbReference>
<protein>
    <recommendedName>
        <fullName evidence="7">GED domain-containing protein</fullName>
    </recommendedName>
</protein>
<name>A0A423VNQ7_CYTCH</name>
<dbReference type="InterPro" id="IPR022812">
    <property type="entry name" value="Dynamin"/>
</dbReference>
<sequence length="716" mass="80543">MVATKLQMEAWSKLCSKDQLDLLDSIDRLRSQGINHYVSLPQIIVCGDQSAGKSSVLEAISGVSFPVKSNVCTRFPTELVLRRTPLVSASVSIVPHTSRTDSEKASLTDFHETLEGFDGLATVIEDAKVVMGIHTHGKTFSNDLLRIEITGPDRPHLTIVDLPGLIHSAMNNQADDKVDDVDLIKGIVGEYMAEPRSIILAVISAKNDLANQIVLKMAREADPTGNRTMGIITKPDDLIPGSRREQFYVSLAQNKEVEFRLGWHVLKNMDSDKGLFTLANRNIEEGLFFSEGIWQNLPDHLLGIFELRTRLSKVLMRQIAYELPSVIKELESKLKACREQLDKMGQPRTTIDEQRLYLIKVSQSFQTLTKASIDGLYTDAFFEDAESDRGYSQRIRAVIQMLNHQFANELEERGQYRQIANDMDTESSTEEGILADGPLQVTRAEFISYVQNIMLRTRGRELPSTFSPMIVADLFKEQCRPWKAILLAHVERVRAAARELLSLVCAHTADETACSFLLQEIINPAMDRIMKNLEAKADKLLLPHSNGHPITYNHHFTETLQKVRDERKLSEVRNAVAKWLGKEVHELDGNLIDHRFGTRDLGALIANLTARTEPDMDRFAASEALDCMEAYYKVALKRFTDDVAVELVEIELIQALSEIFSPVTVFSMQPELVERIAGESDENRSTRDELSKQLEVLGKGSDFCKRFVGMKLTGKV</sequence>
<dbReference type="Gene3D" id="3.40.50.300">
    <property type="entry name" value="P-loop containing nucleotide triphosphate hydrolases"/>
    <property type="match status" value="1"/>
</dbReference>
<dbReference type="GO" id="GO:0005739">
    <property type="term" value="C:mitochondrion"/>
    <property type="evidence" value="ECO:0007669"/>
    <property type="project" value="TreeGrafter"/>
</dbReference>
<keyword evidence="2" id="KW-0342">GTP-binding</keyword>
<dbReference type="PROSITE" id="PS51388">
    <property type="entry name" value="GED"/>
    <property type="match status" value="1"/>
</dbReference>
<evidence type="ECO:0000256" key="2">
    <source>
        <dbReference type="ARBA" id="ARBA00023134"/>
    </source>
</evidence>
<evidence type="ECO:0000313" key="5">
    <source>
        <dbReference type="EMBL" id="ROV92657.1"/>
    </source>
</evidence>
<organism evidence="5 6">
    <name type="scientific">Cytospora chrysosperma</name>
    <name type="common">Cytospora canker fungus</name>
    <name type="synonym">Sphaeria chrysosperma</name>
    <dbReference type="NCBI Taxonomy" id="252740"/>
    <lineage>
        <taxon>Eukaryota</taxon>
        <taxon>Fungi</taxon>
        <taxon>Dikarya</taxon>
        <taxon>Ascomycota</taxon>
        <taxon>Pezizomycotina</taxon>
        <taxon>Sordariomycetes</taxon>
        <taxon>Sordariomycetidae</taxon>
        <taxon>Diaporthales</taxon>
        <taxon>Cytosporaceae</taxon>
        <taxon>Cytospora</taxon>
    </lineage>
</organism>
<dbReference type="GO" id="GO:0005525">
    <property type="term" value="F:GTP binding"/>
    <property type="evidence" value="ECO:0007669"/>
    <property type="project" value="InterPro"/>
</dbReference>
<dbReference type="InterPro" id="IPR027417">
    <property type="entry name" value="P-loop_NTPase"/>
</dbReference>
<dbReference type="SMART" id="SM00053">
    <property type="entry name" value="DYNc"/>
    <property type="match status" value="1"/>
</dbReference>
<dbReference type="PRINTS" id="PR00195">
    <property type="entry name" value="DYNAMIN"/>
</dbReference>
<dbReference type="GO" id="GO:0000266">
    <property type="term" value="P:mitochondrial fission"/>
    <property type="evidence" value="ECO:0007669"/>
    <property type="project" value="TreeGrafter"/>
</dbReference>
<dbReference type="EMBL" id="LJZO01000036">
    <property type="protein sequence ID" value="ROV92657.1"/>
    <property type="molecule type" value="Genomic_DNA"/>
</dbReference>
<dbReference type="GO" id="GO:0048312">
    <property type="term" value="P:intracellular distribution of mitochondria"/>
    <property type="evidence" value="ECO:0007669"/>
    <property type="project" value="TreeGrafter"/>
</dbReference>
<dbReference type="InterPro" id="IPR045063">
    <property type="entry name" value="Dynamin_N"/>
</dbReference>
<dbReference type="GO" id="GO:0016020">
    <property type="term" value="C:membrane"/>
    <property type="evidence" value="ECO:0007669"/>
    <property type="project" value="TreeGrafter"/>
</dbReference>
<keyword evidence="1" id="KW-0547">Nucleotide-binding</keyword>
<evidence type="ECO:0000259" key="3">
    <source>
        <dbReference type="PROSITE" id="PS51388"/>
    </source>
</evidence>
<evidence type="ECO:0000259" key="4">
    <source>
        <dbReference type="PROSITE" id="PS51718"/>
    </source>
</evidence>
<feature type="domain" description="Dynamin-type G" evidence="4">
    <location>
        <begin position="37"/>
        <end position="324"/>
    </location>
</feature>
<dbReference type="PANTHER" id="PTHR11566:SF21">
    <property type="entry name" value="DYNAMIN RELATED PROTEIN 1, ISOFORM A"/>
    <property type="match status" value="1"/>
</dbReference>
<dbReference type="GO" id="GO:0003924">
    <property type="term" value="F:GTPase activity"/>
    <property type="evidence" value="ECO:0007669"/>
    <property type="project" value="InterPro"/>
</dbReference>
<dbReference type="SUPFAM" id="SSF52540">
    <property type="entry name" value="P-loop containing nucleoside triphosphate hydrolases"/>
    <property type="match status" value="1"/>
</dbReference>
<dbReference type="Gene3D" id="1.20.120.1240">
    <property type="entry name" value="Dynamin, middle domain"/>
    <property type="match status" value="1"/>
</dbReference>
<dbReference type="GO" id="GO:0008017">
    <property type="term" value="F:microtubule binding"/>
    <property type="evidence" value="ECO:0007669"/>
    <property type="project" value="TreeGrafter"/>
</dbReference>
<accession>A0A423VNQ7</accession>
<dbReference type="PROSITE" id="PS51718">
    <property type="entry name" value="G_DYNAMIN_2"/>
    <property type="match status" value="1"/>
</dbReference>
<comment type="caution">
    <text evidence="5">The sequence shown here is derived from an EMBL/GenBank/DDBJ whole genome shotgun (WGS) entry which is preliminary data.</text>
</comment>
<evidence type="ECO:0000256" key="1">
    <source>
        <dbReference type="ARBA" id="ARBA00022741"/>
    </source>
</evidence>
<dbReference type="FunFam" id="3.40.50.300:FF:001425">
    <property type="entry name" value="Dynamin GTPase, putative"/>
    <property type="match status" value="1"/>
</dbReference>
<dbReference type="PANTHER" id="PTHR11566">
    <property type="entry name" value="DYNAMIN"/>
    <property type="match status" value="1"/>
</dbReference>
<proteinExistence type="predicted"/>
<dbReference type="AlphaFoldDB" id="A0A423VNQ7"/>
<dbReference type="Pfam" id="PF01031">
    <property type="entry name" value="Dynamin_M"/>
    <property type="match status" value="1"/>
</dbReference>
<keyword evidence="6" id="KW-1185">Reference proteome</keyword>
<dbReference type="InterPro" id="IPR000375">
    <property type="entry name" value="Dynamin_stalk"/>
</dbReference>
<evidence type="ECO:0008006" key="7">
    <source>
        <dbReference type="Google" id="ProtNLM"/>
    </source>
</evidence>
<evidence type="ECO:0000313" key="6">
    <source>
        <dbReference type="Proteomes" id="UP000284375"/>
    </source>
</evidence>
<dbReference type="InterPro" id="IPR020850">
    <property type="entry name" value="GED_dom"/>
</dbReference>
<dbReference type="InterPro" id="IPR001401">
    <property type="entry name" value="Dynamin_GTPase"/>
</dbReference>
<dbReference type="CDD" id="cd08771">
    <property type="entry name" value="DLP_1"/>
    <property type="match status" value="1"/>
</dbReference>
<dbReference type="InterPro" id="IPR030381">
    <property type="entry name" value="G_DYNAMIN_dom"/>
</dbReference>